<dbReference type="EMBL" id="JAPQKQ010000005">
    <property type="protein sequence ID" value="KAJ5196928.1"/>
    <property type="molecule type" value="Genomic_DNA"/>
</dbReference>
<organism evidence="2 3">
    <name type="scientific">Penicillium cf. viridicatum</name>
    <dbReference type="NCBI Taxonomy" id="2972119"/>
    <lineage>
        <taxon>Eukaryota</taxon>
        <taxon>Fungi</taxon>
        <taxon>Dikarya</taxon>
        <taxon>Ascomycota</taxon>
        <taxon>Pezizomycotina</taxon>
        <taxon>Eurotiomycetes</taxon>
        <taxon>Eurotiomycetidae</taxon>
        <taxon>Eurotiales</taxon>
        <taxon>Aspergillaceae</taxon>
        <taxon>Penicillium</taxon>
    </lineage>
</organism>
<dbReference type="AlphaFoldDB" id="A0A9W9MCJ1"/>
<protein>
    <submittedName>
        <fullName evidence="2">Uncharacterized protein</fullName>
    </submittedName>
</protein>
<dbReference type="Proteomes" id="UP001150942">
    <property type="component" value="Unassembled WGS sequence"/>
</dbReference>
<accession>A0A9W9MCJ1</accession>
<feature type="region of interest" description="Disordered" evidence="1">
    <location>
        <begin position="44"/>
        <end position="75"/>
    </location>
</feature>
<gene>
    <name evidence="2" type="ORF">N7449_007407</name>
</gene>
<reference evidence="2" key="1">
    <citation type="submission" date="2022-11" db="EMBL/GenBank/DDBJ databases">
        <authorList>
            <person name="Petersen C."/>
        </authorList>
    </citation>
    <scope>NUCLEOTIDE SEQUENCE</scope>
    <source>
        <strain evidence="2">IBT 20477</strain>
    </source>
</reference>
<name>A0A9W9MCJ1_9EURO</name>
<sequence>MEDVQTRGLGREINRRIEYRTLQFTYIYRSDYNNSKVATLRLKTDQKKTKQNKPTLFSTQPQPGQDGPPRSHSSGLDSVLVSSLTFFFFCAV</sequence>
<evidence type="ECO:0000256" key="1">
    <source>
        <dbReference type="SAM" id="MobiDB-lite"/>
    </source>
</evidence>
<proteinExistence type="predicted"/>
<reference evidence="2" key="2">
    <citation type="journal article" date="2023" name="IMA Fungus">
        <title>Comparative genomic study of the Penicillium genus elucidates a diverse pangenome and 15 lateral gene transfer events.</title>
        <authorList>
            <person name="Petersen C."/>
            <person name="Sorensen T."/>
            <person name="Nielsen M.R."/>
            <person name="Sondergaard T.E."/>
            <person name="Sorensen J.L."/>
            <person name="Fitzpatrick D.A."/>
            <person name="Frisvad J.C."/>
            <person name="Nielsen K.L."/>
        </authorList>
    </citation>
    <scope>NUCLEOTIDE SEQUENCE</scope>
    <source>
        <strain evidence="2">IBT 20477</strain>
    </source>
</reference>
<evidence type="ECO:0000313" key="2">
    <source>
        <dbReference type="EMBL" id="KAJ5196928.1"/>
    </source>
</evidence>
<comment type="caution">
    <text evidence="2">The sequence shown here is derived from an EMBL/GenBank/DDBJ whole genome shotgun (WGS) entry which is preliminary data.</text>
</comment>
<evidence type="ECO:0000313" key="3">
    <source>
        <dbReference type="Proteomes" id="UP001150942"/>
    </source>
</evidence>
<feature type="compositionally biased region" description="Polar residues" evidence="1">
    <location>
        <begin position="52"/>
        <end position="63"/>
    </location>
</feature>
<keyword evidence="3" id="KW-1185">Reference proteome</keyword>